<dbReference type="Gene3D" id="2.20.25.10">
    <property type="match status" value="1"/>
</dbReference>
<dbReference type="NCBIfam" id="TIGR03561">
    <property type="entry name" value="organ_hyd_perox"/>
    <property type="match status" value="1"/>
</dbReference>
<dbReference type="AlphaFoldDB" id="A0A162DSE1"/>
<comment type="similarity">
    <text evidence="1">Belongs to the OsmC/Ohr family.</text>
</comment>
<dbReference type="Gene3D" id="3.30.300.20">
    <property type="match status" value="1"/>
</dbReference>
<protein>
    <submittedName>
        <fullName evidence="2">Organic hydroperoxide resistance protein OhrA</fullName>
    </submittedName>
</protein>
<dbReference type="Proteomes" id="UP000075806">
    <property type="component" value="Unassembled WGS sequence"/>
</dbReference>
<dbReference type="SUPFAM" id="SSF82784">
    <property type="entry name" value="OsmC-like"/>
    <property type="match status" value="1"/>
</dbReference>
<dbReference type="EMBL" id="LTAO01000016">
    <property type="protein sequence ID" value="KYG30704.1"/>
    <property type="molecule type" value="Genomic_DNA"/>
</dbReference>
<dbReference type="InterPro" id="IPR015946">
    <property type="entry name" value="KH_dom-like_a/b"/>
</dbReference>
<sequence>MADVILKTQAKAHGGRDGHVKSDNGVIDFKLAMPKKGQEVNDATNPEQLFAAGYSACFDGALNLMAQKAKKEIESEIEAEVSLVKDESDGGFKIAVTLNALVQGVSDDEAKELVHKAHQFCPYSKATAGNVDVTLNVKTK</sequence>
<dbReference type="InterPro" id="IPR036102">
    <property type="entry name" value="OsmC/Ohrsf"/>
</dbReference>
<dbReference type="InterPro" id="IPR019953">
    <property type="entry name" value="OHR"/>
</dbReference>
<dbReference type="GO" id="GO:0006979">
    <property type="term" value="P:response to oxidative stress"/>
    <property type="evidence" value="ECO:0007669"/>
    <property type="project" value="InterPro"/>
</dbReference>
<dbReference type="Pfam" id="PF02566">
    <property type="entry name" value="OsmC"/>
    <property type="match status" value="1"/>
</dbReference>
<dbReference type="InterPro" id="IPR003718">
    <property type="entry name" value="OsmC/Ohr_fam"/>
</dbReference>
<dbReference type="STRING" id="519424.AZF04_19085"/>
<dbReference type="OrthoDB" id="9797508at2"/>
<name>A0A162DSE1_9BACI</name>
<evidence type="ECO:0000313" key="3">
    <source>
        <dbReference type="Proteomes" id="UP000075806"/>
    </source>
</evidence>
<gene>
    <name evidence="2" type="ORF">AZF04_19085</name>
</gene>
<dbReference type="PANTHER" id="PTHR33797:SF2">
    <property type="entry name" value="ORGANIC HYDROPEROXIDE RESISTANCE PROTEIN-LIKE"/>
    <property type="match status" value="1"/>
</dbReference>
<evidence type="ECO:0000256" key="1">
    <source>
        <dbReference type="ARBA" id="ARBA00007378"/>
    </source>
</evidence>
<reference evidence="2" key="1">
    <citation type="submission" date="2016-02" db="EMBL/GenBank/DDBJ databases">
        <title>Genome sequence of Bacillus trypoxylicola KCTC 13244(T).</title>
        <authorList>
            <person name="Jeong H."/>
            <person name="Park S.-H."/>
            <person name="Choi S.-K."/>
        </authorList>
    </citation>
    <scope>NUCLEOTIDE SEQUENCE [LARGE SCALE GENOMIC DNA]</scope>
    <source>
        <strain evidence="2">KCTC 13244</strain>
    </source>
</reference>
<proteinExistence type="inferred from homology"/>
<keyword evidence="3" id="KW-1185">Reference proteome</keyword>
<dbReference type="RefSeq" id="WP_045488314.1">
    <property type="nucleotide sequence ID" value="NZ_LTAO01000016.1"/>
</dbReference>
<organism evidence="2 3">
    <name type="scientific">Alkalihalobacillus trypoxylicola</name>
    <dbReference type="NCBI Taxonomy" id="519424"/>
    <lineage>
        <taxon>Bacteria</taxon>
        <taxon>Bacillati</taxon>
        <taxon>Bacillota</taxon>
        <taxon>Bacilli</taxon>
        <taxon>Bacillales</taxon>
        <taxon>Bacillaceae</taxon>
        <taxon>Alkalihalobacillus</taxon>
    </lineage>
</organism>
<accession>A0A162DSE1</accession>
<evidence type="ECO:0000313" key="2">
    <source>
        <dbReference type="EMBL" id="KYG30704.1"/>
    </source>
</evidence>
<comment type="caution">
    <text evidence="2">The sequence shown here is derived from an EMBL/GenBank/DDBJ whole genome shotgun (WGS) entry which is preliminary data.</text>
</comment>
<dbReference type="PANTHER" id="PTHR33797">
    <property type="entry name" value="ORGANIC HYDROPEROXIDE RESISTANCE PROTEIN-LIKE"/>
    <property type="match status" value="1"/>
</dbReference>